<keyword evidence="1" id="KW-0472">Membrane</keyword>
<evidence type="ECO:0000313" key="3">
    <source>
        <dbReference type="Proteomes" id="UP001500866"/>
    </source>
</evidence>
<accession>A0ABN1GAB3</accession>
<name>A0ABN1GAB3_9BACI</name>
<proteinExistence type="predicted"/>
<reference evidence="2 3" key="1">
    <citation type="journal article" date="2019" name="Int. J. Syst. Evol. Microbiol.">
        <title>The Global Catalogue of Microorganisms (GCM) 10K type strain sequencing project: providing services to taxonomists for standard genome sequencing and annotation.</title>
        <authorList>
            <consortium name="The Broad Institute Genomics Platform"/>
            <consortium name="The Broad Institute Genome Sequencing Center for Infectious Disease"/>
            <person name="Wu L."/>
            <person name="Ma J."/>
        </authorList>
    </citation>
    <scope>NUCLEOTIDE SEQUENCE [LARGE SCALE GENOMIC DNA]</scope>
    <source>
        <strain evidence="2 3">JCM 15395</strain>
    </source>
</reference>
<evidence type="ECO:0000256" key="1">
    <source>
        <dbReference type="SAM" id="Phobius"/>
    </source>
</evidence>
<gene>
    <name evidence="2" type="ORF">GCM10009001_25780</name>
</gene>
<keyword evidence="3" id="KW-1185">Reference proteome</keyword>
<comment type="caution">
    <text evidence="2">The sequence shown here is derived from an EMBL/GenBank/DDBJ whole genome shotgun (WGS) entry which is preliminary data.</text>
</comment>
<evidence type="ECO:0000313" key="2">
    <source>
        <dbReference type="EMBL" id="GAA0607324.1"/>
    </source>
</evidence>
<dbReference type="Pfam" id="PF14005">
    <property type="entry name" value="YpjP"/>
    <property type="match status" value="1"/>
</dbReference>
<protein>
    <submittedName>
        <fullName evidence="2">YpjP family protein</fullName>
    </submittedName>
</protein>
<sequence length="252" mass="29199">MIAVRGNTVFLPVVKKVKGIFGSFSQNYYKIYIDFLYENGKLLSEYIKKEGIRMKVWMRKIAVIFVAIMTLGIYVPTIHMHPEADEAKGAVSSPSDVDSTNDNIPVDIPEIEQIPQLDESYFMSQITSKAKEQTINKLGTRIANQIDEDFEDDILPKMEESLSMILAEAGKDNLPYIGITEYPSSGFGEKIFNVYDNRTGKDIARFHVRRDNRPLEGYWFNFHYHVRNDKFETHHEIGEIYWDKNIPPKWMS</sequence>
<dbReference type="InterPro" id="IPR025616">
    <property type="entry name" value="YpjP"/>
</dbReference>
<keyword evidence="1" id="KW-0812">Transmembrane</keyword>
<feature type="transmembrane region" description="Helical" evidence="1">
    <location>
        <begin position="57"/>
        <end position="75"/>
    </location>
</feature>
<organism evidence="2 3">
    <name type="scientific">Virgibacillus siamensis</name>
    <dbReference type="NCBI Taxonomy" id="480071"/>
    <lineage>
        <taxon>Bacteria</taxon>
        <taxon>Bacillati</taxon>
        <taxon>Bacillota</taxon>
        <taxon>Bacilli</taxon>
        <taxon>Bacillales</taxon>
        <taxon>Bacillaceae</taxon>
        <taxon>Virgibacillus</taxon>
    </lineage>
</organism>
<dbReference type="EMBL" id="BAAADS010000018">
    <property type="protein sequence ID" value="GAA0607324.1"/>
    <property type="molecule type" value="Genomic_DNA"/>
</dbReference>
<keyword evidence="1" id="KW-1133">Transmembrane helix</keyword>
<dbReference type="Proteomes" id="UP001500866">
    <property type="component" value="Unassembled WGS sequence"/>
</dbReference>